<dbReference type="OrthoDB" id="9811701at2"/>
<name>A0A5C4TIA4_9BACL</name>
<protein>
    <submittedName>
        <fullName evidence="6">LrgB family protein</fullName>
    </submittedName>
</protein>
<keyword evidence="7" id="KW-1185">Reference proteome</keyword>
<dbReference type="RefSeq" id="WP_139600136.1">
    <property type="nucleotide sequence ID" value="NZ_VDCQ01000001.1"/>
</dbReference>
<evidence type="ECO:0000313" key="7">
    <source>
        <dbReference type="Proteomes" id="UP000307943"/>
    </source>
</evidence>
<keyword evidence="2 5" id="KW-0812">Transmembrane</keyword>
<evidence type="ECO:0000256" key="1">
    <source>
        <dbReference type="ARBA" id="ARBA00004141"/>
    </source>
</evidence>
<evidence type="ECO:0000313" key="6">
    <source>
        <dbReference type="EMBL" id="TNJ68159.1"/>
    </source>
</evidence>
<proteinExistence type="predicted"/>
<evidence type="ECO:0000256" key="3">
    <source>
        <dbReference type="ARBA" id="ARBA00022989"/>
    </source>
</evidence>
<evidence type="ECO:0000256" key="4">
    <source>
        <dbReference type="ARBA" id="ARBA00023136"/>
    </source>
</evidence>
<dbReference type="AlphaFoldDB" id="A0A5C4TIA4"/>
<evidence type="ECO:0000256" key="2">
    <source>
        <dbReference type="ARBA" id="ARBA00022692"/>
    </source>
</evidence>
<dbReference type="Proteomes" id="UP000307943">
    <property type="component" value="Unassembled WGS sequence"/>
</dbReference>
<dbReference type="Pfam" id="PF04172">
    <property type="entry name" value="LrgB"/>
    <property type="match status" value="1"/>
</dbReference>
<gene>
    <name evidence="6" type="ORF">FE784_00390</name>
</gene>
<sequence length="230" mass="24471">MNGSHWWNEPLFGVTITVLAYVLALHLHTRFRWLHPLFVCSTAVIVFLLVSGISYESYRIGADLLIFCLGPATVALGVPMYKHAVRLKRQLRAIVTGVLAGSLCGMTSSAFFIWIAGGSRELWITALPKSTSSPISIEIVKLLGGVPELGAVLTVLTGLVGSMFGPAFLRAAGVRDDVALGVAIGTASHGIGTARIIRENELQGSAGGLAMGLTGIVTSLLSVPLYWWLQ</sequence>
<feature type="transmembrane region" description="Helical" evidence="5">
    <location>
        <begin position="60"/>
        <end position="81"/>
    </location>
</feature>
<keyword evidence="4 5" id="KW-0472">Membrane</keyword>
<feature type="transmembrane region" description="Helical" evidence="5">
    <location>
        <begin position="6"/>
        <end position="27"/>
    </location>
</feature>
<dbReference type="PANTHER" id="PTHR30249:SF0">
    <property type="entry name" value="PLASTIDAL GLYCOLATE_GLYCERATE TRANSLOCATOR 1, CHLOROPLASTIC"/>
    <property type="match status" value="1"/>
</dbReference>
<dbReference type="EMBL" id="VDCQ01000001">
    <property type="protein sequence ID" value="TNJ68159.1"/>
    <property type="molecule type" value="Genomic_DNA"/>
</dbReference>
<dbReference type="PANTHER" id="PTHR30249">
    <property type="entry name" value="PUTATIVE SEROTONIN TRANSPORTER"/>
    <property type="match status" value="1"/>
</dbReference>
<feature type="transmembrane region" description="Helical" evidence="5">
    <location>
        <begin position="149"/>
        <end position="169"/>
    </location>
</feature>
<dbReference type="GO" id="GO:0016020">
    <property type="term" value="C:membrane"/>
    <property type="evidence" value="ECO:0007669"/>
    <property type="project" value="UniProtKB-SubCell"/>
</dbReference>
<evidence type="ECO:0000256" key="5">
    <source>
        <dbReference type="SAM" id="Phobius"/>
    </source>
</evidence>
<feature type="transmembrane region" description="Helical" evidence="5">
    <location>
        <begin position="209"/>
        <end position="229"/>
    </location>
</feature>
<feature type="transmembrane region" description="Helical" evidence="5">
    <location>
        <begin position="93"/>
        <end position="115"/>
    </location>
</feature>
<feature type="transmembrane region" description="Helical" evidence="5">
    <location>
        <begin position="178"/>
        <end position="197"/>
    </location>
</feature>
<reference evidence="6 7" key="1">
    <citation type="submission" date="2019-05" db="EMBL/GenBank/DDBJ databases">
        <title>We sequenced the genome of Paenibacillus hemerocallicola KCTC 33185 for further insight into its adaptation and study the phylogeny of Paenibacillus.</title>
        <authorList>
            <person name="Narsing Rao M.P."/>
        </authorList>
    </citation>
    <scope>NUCLEOTIDE SEQUENCE [LARGE SCALE GENOMIC DNA]</scope>
    <source>
        <strain evidence="6 7">KCTC 33185</strain>
    </source>
</reference>
<comment type="subcellular location">
    <subcellularLocation>
        <location evidence="1">Membrane</location>
        <topology evidence="1">Multi-pass membrane protein</topology>
    </subcellularLocation>
</comment>
<dbReference type="InterPro" id="IPR007300">
    <property type="entry name" value="CidB/LrgB"/>
</dbReference>
<organism evidence="6 7">
    <name type="scientific">Paenibacillus hemerocallicola</name>
    <dbReference type="NCBI Taxonomy" id="1172614"/>
    <lineage>
        <taxon>Bacteria</taxon>
        <taxon>Bacillati</taxon>
        <taxon>Bacillota</taxon>
        <taxon>Bacilli</taxon>
        <taxon>Bacillales</taxon>
        <taxon>Paenibacillaceae</taxon>
        <taxon>Paenibacillus</taxon>
    </lineage>
</organism>
<feature type="transmembrane region" description="Helical" evidence="5">
    <location>
        <begin position="34"/>
        <end position="54"/>
    </location>
</feature>
<accession>A0A5C4TIA4</accession>
<comment type="caution">
    <text evidence="6">The sequence shown here is derived from an EMBL/GenBank/DDBJ whole genome shotgun (WGS) entry which is preliminary data.</text>
</comment>
<keyword evidence="3 5" id="KW-1133">Transmembrane helix</keyword>